<comment type="caution">
    <text evidence="3">The sequence shown here is derived from an EMBL/GenBank/DDBJ whole genome shotgun (WGS) entry which is preliminary data.</text>
</comment>
<proteinExistence type="predicted"/>
<dbReference type="EMBL" id="CAKLBY020000014">
    <property type="protein sequence ID" value="CAK7897934.1"/>
    <property type="molecule type" value="Genomic_DNA"/>
</dbReference>
<dbReference type="AlphaFoldDB" id="A0AAV1U0R1"/>
<sequence>MQVDPLPEQVRVTISMEGLRTGIARTEVFRVHPSTFERDVDIALNADFNFKAARFGYNGHARRSIDGAEPMDLSHATEEERDFLAVEQQRKIRRCYMCGSTKQLRPQGSLRKPRQSRPSRDPHPDPKRYGAGKRQLLVGAGLPTGE</sequence>
<dbReference type="EMBL" id="CAKLBY020000101">
    <property type="protein sequence ID" value="CAK7926864.1"/>
    <property type="molecule type" value="Genomic_DNA"/>
</dbReference>
<protein>
    <submittedName>
        <fullName evidence="3">Uncharacterized protein</fullName>
    </submittedName>
</protein>
<name>A0AAV1U0R1_9STRA</name>
<organism evidence="3 4">
    <name type="scientific">Peronospora matthiolae</name>
    <dbReference type="NCBI Taxonomy" id="2874970"/>
    <lineage>
        <taxon>Eukaryota</taxon>
        <taxon>Sar</taxon>
        <taxon>Stramenopiles</taxon>
        <taxon>Oomycota</taxon>
        <taxon>Peronosporomycetes</taxon>
        <taxon>Peronosporales</taxon>
        <taxon>Peronosporaceae</taxon>
        <taxon>Peronospora</taxon>
    </lineage>
</organism>
<reference evidence="3" key="1">
    <citation type="submission" date="2024-01" db="EMBL/GenBank/DDBJ databases">
        <authorList>
            <person name="Webb A."/>
        </authorList>
    </citation>
    <scope>NUCLEOTIDE SEQUENCE</scope>
    <source>
        <strain evidence="3">Pm1</strain>
    </source>
</reference>
<feature type="region of interest" description="Disordered" evidence="1">
    <location>
        <begin position="97"/>
        <end position="146"/>
    </location>
</feature>
<feature type="compositionally biased region" description="Basic and acidic residues" evidence="1">
    <location>
        <begin position="118"/>
        <end position="128"/>
    </location>
</feature>
<gene>
    <name evidence="3" type="ORF">PM001_LOCUS12014</name>
    <name evidence="2" type="ORF">PM001_LOCUS1542</name>
</gene>
<evidence type="ECO:0000256" key="1">
    <source>
        <dbReference type="SAM" id="MobiDB-lite"/>
    </source>
</evidence>
<evidence type="ECO:0000313" key="2">
    <source>
        <dbReference type="EMBL" id="CAK7897934.1"/>
    </source>
</evidence>
<evidence type="ECO:0000313" key="4">
    <source>
        <dbReference type="Proteomes" id="UP001162060"/>
    </source>
</evidence>
<evidence type="ECO:0000313" key="3">
    <source>
        <dbReference type="EMBL" id="CAK7926864.1"/>
    </source>
</evidence>
<dbReference type="Proteomes" id="UP001162060">
    <property type="component" value="Unassembled WGS sequence"/>
</dbReference>
<accession>A0AAV1U0R1</accession>